<sequence length="240" mass="26737" precursor="true">MKETENLKRWIIWGTIPFILLFIFFLAILIHPIGPGLPQHQDFSTGVIWNVGHRCDSPDRANPPGPDLCISQRNSGNYPQFPSLTQTAGYATASYAVFRKPGTNQPRVFAIWYFENPEDCNRSEEQLSRYLKAGGQVTPVALNLTTEIQSWEYSGRQASPTTLEGTTFEGNDTAGYFFVIKKAVMPGRDDCFIEYFGLVGENNLSAGSADLRQIIALEGNPWYLFTGRTGSISDDGKVHS</sequence>
<proteinExistence type="predicted"/>
<dbReference type="AlphaFoldDB" id="L0HFM6"/>
<gene>
    <name evidence="2" type="ordered locus">Metfor_1566</name>
</gene>
<protein>
    <submittedName>
        <fullName evidence="2">Uncharacterized protein</fullName>
    </submittedName>
</protein>
<dbReference type="STRING" id="593750.Metfor_1566"/>
<evidence type="ECO:0000256" key="1">
    <source>
        <dbReference type="SAM" id="Phobius"/>
    </source>
</evidence>
<keyword evidence="1" id="KW-0472">Membrane</keyword>
<keyword evidence="3" id="KW-1185">Reference proteome</keyword>
<dbReference type="InParanoid" id="L0HFM6"/>
<dbReference type="HOGENOM" id="CLU_1154348_0_0_2"/>
<organism evidence="2 3">
    <name type="scientific">Methanoregula formicica (strain DSM 22288 / NBRC 105244 / SMSP)</name>
    <dbReference type="NCBI Taxonomy" id="593750"/>
    <lineage>
        <taxon>Archaea</taxon>
        <taxon>Methanobacteriati</taxon>
        <taxon>Methanobacteriota</taxon>
        <taxon>Stenosarchaea group</taxon>
        <taxon>Methanomicrobia</taxon>
        <taxon>Methanomicrobiales</taxon>
        <taxon>Methanoregulaceae</taxon>
        <taxon>Methanoregula</taxon>
    </lineage>
</organism>
<dbReference type="Proteomes" id="UP000010824">
    <property type="component" value="Chromosome"/>
</dbReference>
<keyword evidence="1" id="KW-1133">Transmembrane helix</keyword>
<reference evidence="3" key="1">
    <citation type="submission" date="2011-12" db="EMBL/GenBank/DDBJ databases">
        <title>Complete sequence of Methanoregula formicicum SMSP.</title>
        <authorList>
            <person name="Lucas S."/>
            <person name="Han J."/>
            <person name="Lapidus A."/>
            <person name="Cheng J.-F."/>
            <person name="Goodwin L."/>
            <person name="Pitluck S."/>
            <person name="Peters L."/>
            <person name="Ovchinnikova G."/>
            <person name="Teshima H."/>
            <person name="Detter J.C."/>
            <person name="Han C."/>
            <person name="Tapia R."/>
            <person name="Land M."/>
            <person name="Hauser L."/>
            <person name="Kyrpides N."/>
            <person name="Ivanova N."/>
            <person name="Pagani I."/>
            <person name="Imachi H."/>
            <person name="Tamaki H."/>
            <person name="Sekiguchi Y."/>
            <person name="Kamagata Y."/>
            <person name="Cadillo-Quiroz H."/>
            <person name="Zinder S."/>
            <person name="Liu W.-T."/>
            <person name="Woyke T."/>
        </authorList>
    </citation>
    <scope>NUCLEOTIDE SEQUENCE [LARGE SCALE GENOMIC DNA]</scope>
    <source>
        <strain evidence="3">DSM 22288 / NBRC 105244 / SMSP</strain>
    </source>
</reference>
<feature type="transmembrane region" description="Helical" evidence="1">
    <location>
        <begin position="12"/>
        <end position="34"/>
    </location>
</feature>
<reference evidence="2 3" key="2">
    <citation type="journal article" date="2014" name="Genome Announc.">
        <title>Complete Genome Sequence of Methanoregula formicica SMSPT, a Mesophilic Hydrogenotrophic Methanogen Isolated from a Methanogenic Upflow Anaerobic Sludge Blanket Reactor.</title>
        <authorList>
            <person name="Yamamoto K."/>
            <person name="Tamaki H."/>
            <person name="Cadillo-Quiroz H."/>
            <person name="Imachi H."/>
            <person name="Kyrpides N."/>
            <person name="Woyke T."/>
            <person name="Goodwin L."/>
            <person name="Zinder S.H."/>
            <person name="Kamagata Y."/>
            <person name="Liu W.T."/>
        </authorList>
    </citation>
    <scope>NUCLEOTIDE SEQUENCE [LARGE SCALE GENOMIC DNA]</scope>
    <source>
        <strain evidence="3">DSM 22288 / NBRC 105244 / SMSP</strain>
    </source>
</reference>
<dbReference type="EMBL" id="CP003167">
    <property type="protein sequence ID" value="AGB02596.1"/>
    <property type="molecule type" value="Genomic_DNA"/>
</dbReference>
<keyword evidence="1" id="KW-0812">Transmembrane</keyword>
<evidence type="ECO:0000313" key="3">
    <source>
        <dbReference type="Proteomes" id="UP000010824"/>
    </source>
</evidence>
<accession>L0HFM6</accession>
<name>L0HFM6_METFS</name>
<evidence type="ECO:0000313" key="2">
    <source>
        <dbReference type="EMBL" id="AGB02596.1"/>
    </source>
</evidence>
<dbReference type="eggNOG" id="arCOG04952">
    <property type="taxonomic scope" value="Archaea"/>
</dbReference>
<dbReference type="KEGG" id="mfo:Metfor_1566"/>